<evidence type="ECO:0000313" key="8">
    <source>
        <dbReference type="EMBL" id="CDR34933.1"/>
    </source>
</evidence>
<name>A0A090D348_9BACT</name>
<keyword evidence="3" id="KW-0479">Metal-binding</keyword>
<dbReference type="CDD" id="cd16142">
    <property type="entry name" value="ARS_like"/>
    <property type="match status" value="1"/>
</dbReference>
<comment type="caution">
    <text evidence="8">The sequence shown here is derived from an EMBL/GenBank/DDBJ whole genome shotgun (WGS) entry which is preliminary data.</text>
</comment>
<dbReference type="STRING" id="1437425.CSEC_2127"/>
<proteinExistence type="inferred from homology"/>
<sequence length="559" mass="62357">MKGHFLKSVLSFGLTACFFTNPLISQESEAPRGNSNLETASSSKKSKKPNIVFIMTDDVGWGDLGCYGGGETRGCKTPHLDRMAKEGLRFTNYYGQASCTAGRASFITGRIPIRTALSTVLAPGDLNGLEKEDPTVAEALKKMGYQTAQWGKWHLGDQPKNFPTEHGFDEMKYMLPYYAGVYAYDYLPLQPDFPIHDEEFMATWNKVDLSQWQGRAGEAPVRMKKKFTYEDLATVDDIIREDVVNYIHSHAKDEKPFFLYVCFMKVHNPNNPSPRFKGKSMGGGNYLDSLMELDDNSGQVLQAIRDAGISEDTLVVWTTDNGAWIDAWPDAGYTPFRGMKGTSFEGGFRCPAIVWWPGHIEAGGVAHQMMSHMDWWPTFVKLAGGTPPTRITKDNSGNDIVFDGIENSDYILGKSEKSNRNSFIYINDLSFGGLRINNFKALYTAKDTWLGPNLNLAFPSIYNLWWDPGESYDVTFNGAAPTRGDLRTSPGRFAGADHGWVGVLIEPVLNRYFSEIVKYPNRPTLPVAGSANQLIDAANNPTELKRLFLLLEPSSQIKK</sequence>
<keyword evidence="4" id="KW-0732">Signal</keyword>
<dbReference type="Pfam" id="PF00884">
    <property type="entry name" value="Sulfatase"/>
    <property type="match status" value="1"/>
</dbReference>
<keyword evidence="5 8" id="KW-0378">Hydrolase</keyword>
<dbReference type="eggNOG" id="COG3119">
    <property type="taxonomic scope" value="Bacteria"/>
</dbReference>
<organism evidence="8 9">
    <name type="scientific">Candidatus Criblamydia sequanensis CRIB-18</name>
    <dbReference type="NCBI Taxonomy" id="1437425"/>
    <lineage>
        <taxon>Bacteria</taxon>
        <taxon>Pseudomonadati</taxon>
        <taxon>Chlamydiota</taxon>
        <taxon>Chlamydiia</taxon>
        <taxon>Parachlamydiales</taxon>
        <taxon>Candidatus Criblamydiaceae</taxon>
        <taxon>Candidatus Criblamydia</taxon>
    </lineage>
</organism>
<dbReference type="Proteomes" id="UP000031552">
    <property type="component" value="Unassembled WGS sequence"/>
</dbReference>
<dbReference type="AlphaFoldDB" id="A0A090D348"/>
<dbReference type="EMBL" id="CCEJ010000010">
    <property type="protein sequence ID" value="CDR34933.1"/>
    <property type="molecule type" value="Genomic_DNA"/>
</dbReference>
<dbReference type="InterPro" id="IPR050738">
    <property type="entry name" value="Sulfatase"/>
</dbReference>
<keyword evidence="9" id="KW-1185">Reference proteome</keyword>
<dbReference type="RefSeq" id="WP_053332013.1">
    <property type="nucleotide sequence ID" value="NZ_CCEJ010000010.1"/>
</dbReference>
<dbReference type="InterPro" id="IPR000917">
    <property type="entry name" value="Sulfatase_N"/>
</dbReference>
<evidence type="ECO:0000259" key="7">
    <source>
        <dbReference type="Pfam" id="PF00884"/>
    </source>
</evidence>
<evidence type="ECO:0000256" key="3">
    <source>
        <dbReference type="ARBA" id="ARBA00022723"/>
    </source>
</evidence>
<protein>
    <submittedName>
        <fullName evidence="8">Sulfatase</fullName>
        <ecNumber evidence="8">3.1.6.-</ecNumber>
    </submittedName>
</protein>
<gene>
    <name evidence="8" type="ORF">CSEC_2127</name>
</gene>
<dbReference type="InterPro" id="IPR017850">
    <property type="entry name" value="Alkaline_phosphatase_core_sf"/>
</dbReference>
<dbReference type="EC" id="3.1.6.-" evidence="8"/>
<evidence type="ECO:0000256" key="2">
    <source>
        <dbReference type="ARBA" id="ARBA00008779"/>
    </source>
</evidence>
<feature type="domain" description="Sulfatase N-terminal" evidence="7">
    <location>
        <begin position="49"/>
        <end position="384"/>
    </location>
</feature>
<accession>A0A090D348</accession>
<evidence type="ECO:0000313" key="9">
    <source>
        <dbReference type="Proteomes" id="UP000031552"/>
    </source>
</evidence>
<dbReference type="PANTHER" id="PTHR42693">
    <property type="entry name" value="ARYLSULFATASE FAMILY MEMBER"/>
    <property type="match status" value="1"/>
</dbReference>
<dbReference type="Gene3D" id="3.30.1120.10">
    <property type="match status" value="1"/>
</dbReference>
<dbReference type="SUPFAM" id="SSF53649">
    <property type="entry name" value="Alkaline phosphatase-like"/>
    <property type="match status" value="1"/>
</dbReference>
<comment type="similarity">
    <text evidence="2">Belongs to the sulfatase family.</text>
</comment>
<evidence type="ECO:0000256" key="6">
    <source>
        <dbReference type="ARBA" id="ARBA00022837"/>
    </source>
</evidence>
<evidence type="ECO:0000256" key="4">
    <source>
        <dbReference type="ARBA" id="ARBA00022729"/>
    </source>
</evidence>
<keyword evidence="6" id="KW-0106">Calcium</keyword>
<reference evidence="8" key="2">
    <citation type="submission" date="2014-09" db="EMBL/GenBank/DDBJ databases">
        <title>Criblamydia sequanensis harbors a mega-plasmid encoding arsenite resistance.</title>
        <authorList>
            <person name="Bertelli C."/>
            <person name="Goesmann A."/>
            <person name="Greub G."/>
        </authorList>
    </citation>
    <scope>NUCLEOTIDE SEQUENCE [LARGE SCALE GENOMIC DNA]</scope>
    <source>
        <strain evidence="8">CRIB-18</strain>
    </source>
</reference>
<dbReference type="GO" id="GO:0046872">
    <property type="term" value="F:metal ion binding"/>
    <property type="evidence" value="ECO:0007669"/>
    <property type="project" value="UniProtKB-KW"/>
</dbReference>
<dbReference type="GO" id="GO:0004065">
    <property type="term" value="F:arylsulfatase activity"/>
    <property type="evidence" value="ECO:0007669"/>
    <property type="project" value="TreeGrafter"/>
</dbReference>
<dbReference type="PANTHER" id="PTHR42693:SF42">
    <property type="entry name" value="ARYLSULFATASE G"/>
    <property type="match status" value="1"/>
</dbReference>
<reference evidence="8" key="1">
    <citation type="submission" date="2013-12" db="EMBL/GenBank/DDBJ databases">
        <authorList>
            <person name="Linke B."/>
        </authorList>
    </citation>
    <scope>NUCLEOTIDE SEQUENCE [LARGE SCALE GENOMIC DNA]</scope>
    <source>
        <strain evidence="8">CRIB-18</strain>
    </source>
</reference>
<dbReference type="OrthoDB" id="279611at2"/>
<evidence type="ECO:0000256" key="5">
    <source>
        <dbReference type="ARBA" id="ARBA00022801"/>
    </source>
</evidence>
<evidence type="ECO:0000256" key="1">
    <source>
        <dbReference type="ARBA" id="ARBA00001913"/>
    </source>
</evidence>
<dbReference type="Gene3D" id="3.40.720.10">
    <property type="entry name" value="Alkaline Phosphatase, subunit A"/>
    <property type="match status" value="1"/>
</dbReference>
<comment type="cofactor">
    <cofactor evidence="1">
        <name>Ca(2+)</name>
        <dbReference type="ChEBI" id="CHEBI:29108"/>
    </cofactor>
</comment>